<dbReference type="RefSeq" id="WP_019678279.1">
    <property type="nucleotide sequence ID" value="NZ_ATAX01000003.1"/>
</dbReference>
<dbReference type="NCBIfam" id="TIGR00576">
    <property type="entry name" value="dut"/>
    <property type="match status" value="1"/>
</dbReference>
<dbReference type="InterPro" id="IPR033704">
    <property type="entry name" value="dUTPase_trimeric"/>
</dbReference>
<dbReference type="SUPFAM" id="SSF51283">
    <property type="entry name" value="dUTPase-like"/>
    <property type="match status" value="1"/>
</dbReference>
<dbReference type="PANTHER" id="PTHR11241">
    <property type="entry name" value="DEOXYURIDINE 5'-TRIPHOSPHATE NUCLEOTIDOHYDROLASE"/>
    <property type="match status" value="1"/>
</dbReference>
<comment type="similarity">
    <text evidence="1">Belongs to the dUTPase family.</text>
</comment>
<feature type="domain" description="dUTPase-like" evidence="6">
    <location>
        <begin position="12"/>
        <end position="144"/>
    </location>
</feature>
<keyword evidence="3 7" id="KW-0378">Hydrolase</keyword>
<dbReference type="eggNOG" id="COG0756">
    <property type="taxonomic scope" value="Bacteria"/>
</dbReference>
<dbReference type="OrthoDB" id="9809956at2"/>
<dbReference type="Pfam" id="PF00692">
    <property type="entry name" value="dUTPase"/>
    <property type="match status" value="1"/>
</dbReference>
<evidence type="ECO:0000256" key="2">
    <source>
        <dbReference type="ARBA" id="ARBA00012379"/>
    </source>
</evidence>
<dbReference type="GO" id="GO:0006226">
    <property type="term" value="P:dUMP biosynthetic process"/>
    <property type="evidence" value="ECO:0007669"/>
    <property type="project" value="InterPro"/>
</dbReference>
<comment type="catalytic activity">
    <reaction evidence="5">
        <text>dUTP + H2O = dUMP + diphosphate + H(+)</text>
        <dbReference type="Rhea" id="RHEA:10248"/>
        <dbReference type="ChEBI" id="CHEBI:15377"/>
        <dbReference type="ChEBI" id="CHEBI:15378"/>
        <dbReference type="ChEBI" id="CHEBI:33019"/>
        <dbReference type="ChEBI" id="CHEBI:61555"/>
        <dbReference type="ChEBI" id="CHEBI:246422"/>
        <dbReference type="EC" id="3.6.1.23"/>
    </reaction>
</comment>
<dbReference type="AlphaFoldDB" id="W7UN36"/>
<dbReference type="Proteomes" id="UP000019365">
    <property type="component" value="Unassembled WGS sequence"/>
</dbReference>
<protein>
    <recommendedName>
        <fullName evidence="2">dUTP diphosphatase</fullName>
        <ecNumber evidence="2">3.6.1.23</ecNumber>
    </recommendedName>
</protein>
<dbReference type="GO" id="GO:0000287">
    <property type="term" value="F:magnesium ion binding"/>
    <property type="evidence" value="ECO:0007669"/>
    <property type="project" value="InterPro"/>
</dbReference>
<evidence type="ECO:0000256" key="3">
    <source>
        <dbReference type="ARBA" id="ARBA00022801"/>
    </source>
</evidence>
<evidence type="ECO:0000256" key="5">
    <source>
        <dbReference type="ARBA" id="ARBA00047686"/>
    </source>
</evidence>
<dbReference type="InterPro" id="IPR036157">
    <property type="entry name" value="dUTPase-like_sf"/>
</dbReference>
<evidence type="ECO:0000259" key="6">
    <source>
        <dbReference type="Pfam" id="PF00692"/>
    </source>
</evidence>
<proteinExistence type="inferred from homology"/>
<name>W7UN36_RUMFL</name>
<sequence length="146" mass="15575">MKLTFKKLDPRAVIPSRATSGSAGLDLCACLDAPVTLAPGEIKMIPIGITAQPDSDDIALLIYPRSGLSSKFGVSLANCVGVVDSDYRGAWFVPLINHGKNDFTVEHGMRIAQMIPTRILMPEIEVSDELSDTQRGEGGFGSSGIR</sequence>
<dbReference type="PANTHER" id="PTHR11241:SF0">
    <property type="entry name" value="DEOXYURIDINE 5'-TRIPHOSPHATE NUCLEOTIDOHYDROLASE"/>
    <property type="match status" value="1"/>
</dbReference>
<dbReference type="GO" id="GO:0046081">
    <property type="term" value="P:dUTP catabolic process"/>
    <property type="evidence" value="ECO:0007669"/>
    <property type="project" value="InterPro"/>
</dbReference>
<evidence type="ECO:0000313" key="7">
    <source>
        <dbReference type="EMBL" id="EWM55193.1"/>
    </source>
</evidence>
<dbReference type="GO" id="GO:0004170">
    <property type="term" value="F:dUTP diphosphatase activity"/>
    <property type="evidence" value="ECO:0007669"/>
    <property type="project" value="UniProtKB-EC"/>
</dbReference>
<dbReference type="CDD" id="cd07557">
    <property type="entry name" value="trimeric_dUTPase"/>
    <property type="match status" value="1"/>
</dbReference>
<organism evidence="7 8">
    <name type="scientific">Ruminococcus flavefaciens 007c</name>
    <dbReference type="NCBI Taxonomy" id="1341157"/>
    <lineage>
        <taxon>Bacteria</taxon>
        <taxon>Bacillati</taxon>
        <taxon>Bacillota</taxon>
        <taxon>Clostridia</taxon>
        <taxon>Eubacteriales</taxon>
        <taxon>Oscillospiraceae</taxon>
        <taxon>Ruminococcus</taxon>
    </lineage>
</organism>
<comment type="caution">
    <text evidence="7">The sequence shown here is derived from an EMBL/GenBank/DDBJ whole genome shotgun (WGS) entry which is preliminary data.</text>
</comment>
<gene>
    <name evidence="7" type="ORF">RF007C_04810</name>
</gene>
<dbReference type="Gene3D" id="2.70.40.10">
    <property type="match status" value="1"/>
</dbReference>
<dbReference type="EMBL" id="ATAX01000003">
    <property type="protein sequence ID" value="EWM55193.1"/>
    <property type="molecule type" value="Genomic_DNA"/>
</dbReference>
<keyword evidence="8" id="KW-1185">Reference proteome</keyword>
<dbReference type="NCBIfam" id="NF001862">
    <property type="entry name" value="PRK00601.1"/>
    <property type="match status" value="1"/>
</dbReference>
<keyword evidence="4" id="KW-0546">Nucleotide metabolism</keyword>
<accession>W7UN36</accession>
<dbReference type="InterPro" id="IPR029054">
    <property type="entry name" value="dUTPase-like"/>
</dbReference>
<reference evidence="7 8" key="1">
    <citation type="journal article" date="2014" name="PLoS ONE">
        <title>Rumen cellulosomics: divergent fiber-degrading strategies revealed by comparative genome-wide analysis of six ruminococcal strains.</title>
        <authorList>
            <person name="Dassa B."/>
            <person name="Borovok I."/>
            <person name="Ruimy-Israeli V."/>
            <person name="Lamed R."/>
            <person name="Flint H.J."/>
            <person name="Duncan S.H."/>
            <person name="Henrissat B."/>
            <person name="Coutinho P."/>
            <person name="Morrison M."/>
            <person name="Mosoni P."/>
            <person name="Yeoman C.J."/>
            <person name="White B.A."/>
            <person name="Bayer E.A."/>
        </authorList>
    </citation>
    <scope>NUCLEOTIDE SEQUENCE [LARGE SCALE GENOMIC DNA]</scope>
    <source>
        <strain evidence="7 8">007c</strain>
    </source>
</reference>
<evidence type="ECO:0000313" key="8">
    <source>
        <dbReference type="Proteomes" id="UP000019365"/>
    </source>
</evidence>
<dbReference type="InterPro" id="IPR008181">
    <property type="entry name" value="dUTPase"/>
</dbReference>
<evidence type="ECO:0000256" key="1">
    <source>
        <dbReference type="ARBA" id="ARBA00006581"/>
    </source>
</evidence>
<dbReference type="PATRIC" id="fig|1341157.4.peg.95"/>
<evidence type="ECO:0000256" key="4">
    <source>
        <dbReference type="ARBA" id="ARBA00023080"/>
    </source>
</evidence>
<dbReference type="EC" id="3.6.1.23" evidence="2"/>